<dbReference type="InterPro" id="IPR057523">
    <property type="entry name" value="HTH_74"/>
</dbReference>
<gene>
    <name evidence="2" type="ORF">RND71_004238</name>
</gene>
<dbReference type="PANTHER" id="PTHR34799">
    <property type="entry name" value="OS07G0656300 PROTEIN"/>
    <property type="match status" value="1"/>
</dbReference>
<dbReference type="Pfam" id="PF25370">
    <property type="entry name" value="HTH_74"/>
    <property type="match status" value="1"/>
</dbReference>
<sequence>MKEAFPSRGEREVASALLLLSTISTSPLPISNSVTEISASNSKGKSSNSSILTVVDGSFVEARSQSRRLKMIRDQIMKLKVVRQRRSKSFFISECRQMSSGKPATATTSQTTFCRSTMISTSSSSCVSTDSVFSARSLAADRLSRQKRDSLLMPAYLHRRSESVLRVLSYGSASEVRIRQMIGNSPDTSKALRM</sequence>
<comment type="caution">
    <text evidence="2">The sequence shown here is derived from an EMBL/GenBank/DDBJ whole genome shotgun (WGS) entry which is preliminary data.</text>
</comment>
<dbReference type="PANTHER" id="PTHR34799:SF7">
    <property type="match status" value="1"/>
</dbReference>
<evidence type="ECO:0000259" key="1">
    <source>
        <dbReference type="Pfam" id="PF25370"/>
    </source>
</evidence>
<proteinExistence type="predicted"/>
<dbReference type="EMBL" id="JAVYJV010000002">
    <property type="protein sequence ID" value="KAK4377942.1"/>
    <property type="molecule type" value="Genomic_DNA"/>
</dbReference>
<name>A0AAE1SZA4_9SOLA</name>
<evidence type="ECO:0000313" key="3">
    <source>
        <dbReference type="Proteomes" id="UP001291623"/>
    </source>
</evidence>
<protein>
    <recommendedName>
        <fullName evidence="1">HTH three-helical bundle domain-containing protein</fullName>
    </recommendedName>
</protein>
<reference evidence="2" key="1">
    <citation type="submission" date="2023-12" db="EMBL/GenBank/DDBJ databases">
        <title>Genome assembly of Anisodus tanguticus.</title>
        <authorList>
            <person name="Wang Y.-J."/>
        </authorList>
    </citation>
    <scope>NUCLEOTIDE SEQUENCE</scope>
    <source>
        <strain evidence="2">KB-2021</strain>
        <tissue evidence="2">Leaf</tissue>
    </source>
</reference>
<evidence type="ECO:0000313" key="2">
    <source>
        <dbReference type="EMBL" id="KAK4377942.1"/>
    </source>
</evidence>
<dbReference type="Proteomes" id="UP001291623">
    <property type="component" value="Unassembled WGS sequence"/>
</dbReference>
<accession>A0AAE1SZA4</accession>
<feature type="domain" description="HTH three-helical bundle" evidence="1">
    <location>
        <begin position="154"/>
        <end position="194"/>
    </location>
</feature>
<keyword evidence="3" id="KW-1185">Reference proteome</keyword>
<organism evidence="2 3">
    <name type="scientific">Anisodus tanguticus</name>
    <dbReference type="NCBI Taxonomy" id="243964"/>
    <lineage>
        <taxon>Eukaryota</taxon>
        <taxon>Viridiplantae</taxon>
        <taxon>Streptophyta</taxon>
        <taxon>Embryophyta</taxon>
        <taxon>Tracheophyta</taxon>
        <taxon>Spermatophyta</taxon>
        <taxon>Magnoliopsida</taxon>
        <taxon>eudicotyledons</taxon>
        <taxon>Gunneridae</taxon>
        <taxon>Pentapetalae</taxon>
        <taxon>asterids</taxon>
        <taxon>lamiids</taxon>
        <taxon>Solanales</taxon>
        <taxon>Solanaceae</taxon>
        <taxon>Solanoideae</taxon>
        <taxon>Hyoscyameae</taxon>
        <taxon>Anisodus</taxon>
    </lineage>
</organism>
<dbReference type="AlphaFoldDB" id="A0AAE1SZA4"/>